<organism evidence="1 2">
    <name type="scientific">Paenibacillus nicotianae</name>
    <dbReference type="NCBI Taxonomy" id="1526551"/>
    <lineage>
        <taxon>Bacteria</taxon>
        <taxon>Bacillati</taxon>
        <taxon>Bacillota</taxon>
        <taxon>Bacilli</taxon>
        <taxon>Bacillales</taxon>
        <taxon>Paenibacillaceae</taxon>
        <taxon>Paenibacillus</taxon>
    </lineage>
</organism>
<protein>
    <submittedName>
        <fullName evidence="1">Uncharacterized protein</fullName>
    </submittedName>
</protein>
<evidence type="ECO:0000313" key="1">
    <source>
        <dbReference type="EMBL" id="MFD1992511.1"/>
    </source>
</evidence>
<name>A0ABW4UZQ7_9BACL</name>
<dbReference type="RefSeq" id="WP_204826199.1">
    <property type="nucleotide sequence ID" value="NZ_JBHUGF010000011.1"/>
</dbReference>
<sequence>MKLLSDRIGHMRQHQHFADRLISKYQALSLSGFPISRLIYRKQADAIQSEEIHHHSMNVQWTNITQMTVVRPLMIRQHYFLRTLAIPGVRQPVSDLPFPNYRMLTNSEWMTVPIHSVTYQQHPLIRQIYDRQQPSSAIVVTPERILQSLGIHEWWNDPSTIVQNTDNEEYPYNIVIDDHQILHEYREFQNVEQQQFAILRSFSRQTSSNRISRKMILSIPALLSKRLPLLRLALPVPSPIRNQWQRRSEEMERLARIFNVTELKDIDQVLGKNHTINLLTILPPVEWISPIGIPSIWPQRRTEPIRDSEDWLYHIVRLFNPSERRAVIEQNIRKLYIKASERSLHQNARQWSQTVLSTVWHEMSRTSPAHLSINSPFIRKDGKWIFDPQTVFSLLESRNEAWNSLVSIPWLRDRPSDQTIHQHLYHPWMIRRYLSNPEQWGRGSNGDMPVWQDHMYNTINQYINIEADRFAQQYLSHIITAKIPFYSNHNPYNWNPMTFIQSSNTGVNDISNASLFRWNTSASADSSQSLGLSELPLSPISIGSNYRQSILHPLPTRQRAHPTIIDEETEQETGKVLQMITKRLPTILPTQSPLLAATEDYIEDRTPTSINWRQSTSVSTISPSGTVTAAEMQDIRTDLEHQFRYSGRGGIQPNEFNRLVDRVYRELQRKLKFDYQRRGM</sequence>
<comment type="caution">
    <text evidence="1">The sequence shown here is derived from an EMBL/GenBank/DDBJ whole genome shotgun (WGS) entry which is preliminary data.</text>
</comment>
<proteinExistence type="predicted"/>
<evidence type="ECO:0000313" key="2">
    <source>
        <dbReference type="Proteomes" id="UP001597403"/>
    </source>
</evidence>
<keyword evidence="2" id="KW-1185">Reference proteome</keyword>
<dbReference type="EMBL" id="JBHUGF010000011">
    <property type="protein sequence ID" value="MFD1992511.1"/>
    <property type="molecule type" value="Genomic_DNA"/>
</dbReference>
<accession>A0ABW4UZQ7</accession>
<reference evidence="2" key="1">
    <citation type="journal article" date="2019" name="Int. J. Syst. Evol. Microbiol.">
        <title>The Global Catalogue of Microorganisms (GCM) 10K type strain sequencing project: providing services to taxonomists for standard genome sequencing and annotation.</title>
        <authorList>
            <consortium name="The Broad Institute Genomics Platform"/>
            <consortium name="The Broad Institute Genome Sequencing Center for Infectious Disease"/>
            <person name="Wu L."/>
            <person name="Ma J."/>
        </authorList>
    </citation>
    <scope>NUCLEOTIDE SEQUENCE [LARGE SCALE GENOMIC DNA]</scope>
    <source>
        <strain evidence="2">CGMCC 1.15067</strain>
    </source>
</reference>
<dbReference type="Proteomes" id="UP001597403">
    <property type="component" value="Unassembled WGS sequence"/>
</dbReference>
<gene>
    <name evidence="1" type="ORF">ACFSGI_21270</name>
</gene>